<dbReference type="InterPro" id="IPR029033">
    <property type="entry name" value="His_PPase_superfam"/>
</dbReference>
<dbReference type="CDD" id="cd07067">
    <property type="entry name" value="HP_PGM_like"/>
    <property type="match status" value="1"/>
</dbReference>
<dbReference type="InterPro" id="IPR050275">
    <property type="entry name" value="PGM_Phosphatase"/>
</dbReference>
<sequence>MSLLIPTERDFEDAREGRETIPVYQETIAKLNKRSPITNELEFPWDFEFVPGFFKQADPNTDDLNFNYVDCDFGITKPWSDIVEQLNELNINAKDNECYKLLFLARHGQGNHNIVVSKYGIGEWRRKWHELERDGDLVYGPDPVLTEVGINQAKENNQAWKEQLAKNAPIPSKFIVSPLQRSCNTLLITWKDIFPENTKPVIVENVREMLGFHLCNKRSNKTTILERFGKHGFITEPGFEEEDTWYVHEVEETAAEQCLRTNRFMQQLFDEQWDSSQSKTDPTKDQVVSVTSHGGTIKTFLGVIGHRAYTIPTGGMIPVVVKGTRH</sequence>
<evidence type="ECO:0000313" key="2">
    <source>
        <dbReference type="Proteomes" id="UP000095085"/>
    </source>
</evidence>
<keyword evidence="2" id="KW-1185">Reference proteome</keyword>
<dbReference type="GeneID" id="30995260"/>
<organism evidence="1 2">
    <name type="scientific">Hyphopichia burtonii NRRL Y-1933</name>
    <dbReference type="NCBI Taxonomy" id="984485"/>
    <lineage>
        <taxon>Eukaryota</taxon>
        <taxon>Fungi</taxon>
        <taxon>Dikarya</taxon>
        <taxon>Ascomycota</taxon>
        <taxon>Saccharomycotina</taxon>
        <taxon>Pichiomycetes</taxon>
        <taxon>Debaryomycetaceae</taxon>
        <taxon>Hyphopichia</taxon>
    </lineage>
</organism>
<gene>
    <name evidence="1" type="ORF">HYPBUDRAFT_151836</name>
</gene>
<dbReference type="GO" id="GO:0005737">
    <property type="term" value="C:cytoplasm"/>
    <property type="evidence" value="ECO:0007669"/>
    <property type="project" value="TreeGrafter"/>
</dbReference>
<dbReference type="SUPFAM" id="SSF53254">
    <property type="entry name" value="Phosphoglycerate mutase-like"/>
    <property type="match status" value="1"/>
</dbReference>
<name>A0A1E4RM15_9ASCO</name>
<dbReference type="Proteomes" id="UP000095085">
    <property type="component" value="Unassembled WGS sequence"/>
</dbReference>
<dbReference type="AlphaFoldDB" id="A0A1E4RM15"/>
<dbReference type="Gene3D" id="3.40.50.1240">
    <property type="entry name" value="Phosphoglycerate mutase-like"/>
    <property type="match status" value="1"/>
</dbReference>
<dbReference type="GO" id="GO:0016791">
    <property type="term" value="F:phosphatase activity"/>
    <property type="evidence" value="ECO:0007669"/>
    <property type="project" value="TreeGrafter"/>
</dbReference>
<evidence type="ECO:0000313" key="1">
    <source>
        <dbReference type="EMBL" id="ODV68307.1"/>
    </source>
</evidence>
<dbReference type="OrthoDB" id="496981at2759"/>
<dbReference type="InterPro" id="IPR013078">
    <property type="entry name" value="His_Pase_superF_clade-1"/>
</dbReference>
<dbReference type="PANTHER" id="PTHR48100:SF1">
    <property type="entry name" value="HISTIDINE PHOSPHATASE FAMILY PROTEIN-RELATED"/>
    <property type="match status" value="1"/>
</dbReference>
<protein>
    <submittedName>
        <fullName evidence="1">Phosphoglycerate mutase-like protein</fullName>
    </submittedName>
</protein>
<dbReference type="PANTHER" id="PTHR48100">
    <property type="entry name" value="BROAD-SPECIFICITY PHOSPHATASE YOR283W-RELATED"/>
    <property type="match status" value="1"/>
</dbReference>
<reference evidence="2" key="1">
    <citation type="submission" date="2016-05" db="EMBL/GenBank/DDBJ databases">
        <title>Comparative genomics of biotechnologically important yeasts.</title>
        <authorList>
            <consortium name="DOE Joint Genome Institute"/>
            <person name="Riley R."/>
            <person name="Haridas S."/>
            <person name="Wolfe K.H."/>
            <person name="Lopes M.R."/>
            <person name="Hittinger C.T."/>
            <person name="Goker M."/>
            <person name="Salamov A."/>
            <person name="Wisecaver J."/>
            <person name="Long T.M."/>
            <person name="Aerts A.L."/>
            <person name="Barry K."/>
            <person name="Choi C."/>
            <person name="Clum A."/>
            <person name="Coughlan A.Y."/>
            <person name="Deshpande S."/>
            <person name="Douglass A.P."/>
            <person name="Hanson S.J."/>
            <person name="Klenk H.-P."/>
            <person name="Labutti K."/>
            <person name="Lapidus A."/>
            <person name="Lindquist E."/>
            <person name="Lipzen A."/>
            <person name="Meier-Kolthoff J.P."/>
            <person name="Ohm R.A."/>
            <person name="Otillar R.P."/>
            <person name="Pangilinan J."/>
            <person name="Peng Y."/>
            <person name="Rokas A."/>
            <person name="Rosa C.A."/>
            <person name="Scheuner C."/>
            <person name="Sibirny A.A."/>
            <person name="Slot J.C."/>
            <person name="Stielow J.B."/>
            <person name="Sun H."/>
            <person name="Kurtzman C.P."/>
            <person name="Blackwell M."/>
            <person name="Grigoriev I.V."/>
            <person name="Jeffries T.W."/>
        </authorList>
    </citation>
    <scope>NUCLEOTIDE SEQUENCE [LARGE SCALE GENOMIC DNA]</scope>
    <source>
        <strain evidence="2">NRRL Y-1933</strain>
    </source>
</reference>
<dbReference type="RefSeq" id="XP_020077374.1">
    <property type="nucleotide sequence ID" value="XM_020220710.1"/>
</dbReference>
<accession>A0A1E4RM15</accession>
<proteinExistence type="predicted"/>
<dbReference type="EMBL" id="KV454539">
    <property type="protein sequence ID" value="ODV68307.1"/>
    <property type="molecule type" value="Genomic_DNA"/>
</dbReference>